<keyword evidence="2" id="KW-0061">Asparagine biosynthesis</keyword>
<keyword evidence="1" id="KW-0028">Amino-acid biosynthesis</keyword>
<evidence type="ECO:0000256" key="1">
    <source>
        <dbReference type="ARBA" id="ARBA00022605"/>
    </source>
</evidence>
<dbReference type="Gene3D" id="3.40.50.620">
    <property type="entry name" value="HUPs"/>
    <property type="match status" value="2"/>
</dbReference>
<evidence type="ECO:0000256" key="3">
    <source>
        <dbReference type="ARBA" id="ARBA00022962"/>
    </source>
</evidence>
<evidence type="ECO:0008006" key="5">
    <source>
        <dbReference type="Google" id="ProtNLM"/>
    </source>
</evidence>
<dbReference type="PANTHER" id="PTHR45937:SF1">
    <property type="entry name" value="ASPARAGINE SYNTHETASE DOMAIN-CONTAINING PROTEIN 1"/>
    <property type="match status" value="1"/>
</dbReference>
<dbReference type="SUPFAM" id="SSF52402">
    <property type="entry name" value="Adenine nucleotide alpha hydrolases-like"/>
    <property type="match status" value="2"/>
</dbReference>
<evidence type="ECO:0000313" key="4">
    <source>
        <dbReference type="EMBL" id="CCC89837.1"/>
    </source>
</evidence>
<dbReference type="PANTHER" id="PTHR45937">
    <property type="entry name" value="ASPARAGINE SYNTHETASE DOMAIN-CONTAINING PROTEIN 1"/>
    <property type="match status" value="1"/>
</dbReference>
<dbReference type="InterPro" id="IPR001962">
    <property type="entry name" value="Asn_synthase"/>
</dbReference>
<dbReference type="VEuPathDB" id="TriTrypDB:TcIL3000_3_2700"/>
<organism evidence="4">
    <name type="scientific">Trypanosoma congolense (strain IL3000)</name>
    <dbReference type="NCBI Taxonomy" id="1068625"/>
    <lineage>
        <taxon>Eukaryota</taxon>
        <taxon>Discoba</taxon>
        <taxon>Euglenozoa</taxon>
        <taxon>Kinetoplastea</taxon>
        <taxon>Metakinetoplastina</taxon>
        <taxon>Trypanosomatida</taxon>
        <taxon>Trypanosomatidae</taxon>
        <taxon>Trypanosoma</taxon>
        <taxon>Nannomonas</taxon>
    </lineage>
</organism>
<dbReference type="InterPro" id="IPR051857">
    <property type="entry name" value="Asn_synthetase_domain"/>
</dbReference>
<protein>
    <recommendedName>
        <fullName evidence="5">Glutamine amidotransferase type-2 domain-containing protein</fullName>
    </recommendedName>
</protein>
<dbReference type="AlphaFoldDB" id="G0UKD2"/>
<name>G0UKD2_TRYCI</name>
<gene>
    <name evidence="4" type="ORF">TCIL3000_3_2700</name>
</gene>
<dbReference type="GO" id="GO:0004066">
    <property type="term" value="F:asparagine synthase (glutamine-hydrolyzing) activity"/>
    <property type="evidence" value="ECO:0007669"/>
    <property type="project" value="InterPro"/>
</dbReference>
<evidence type="ECO:0000256" key="2">
    <source>
        <dbReference type="ARBA" id="ARBA00022888"/>
    </source>
</evidence>
<accession>G0UKD2</accession>
<reference evidence="4" key="1">
    <citation type="journal article" date="2012" name="Proc. Natl. Acad. Sci. U.S.A.">
        <title>Antigenic diversity is generated by distinct evolutionary mechanisms in African trypanosome species.</title>
        <authorList>
            <person name="Jackson A.P."/>
            <person name="Berry A."/>
            <person name="Aslett M."/>
            <person name="Allison H.C."/>
            <person name="Burton P."/>
            <person name="Vavrova-Anderson J."/>
            <person name="Brown R."/>
            <person name="Browne H."/>
            <person name="Corton N."/>
            <person name="Hauser H."/>
            <person name="Gamble J."/>
            <person name="Gilderthorp R."/>
            <person name="Marcello L."/>
            <person name="McQuillan J."/>
            <person name="Otto T.D."/>
            <person name="Quail M.A."/>
            <person name="Sanders M.J."/>
            <person name="van Tonder A."/>
            <person name="Ginger M.L."/>
            <person name="Field M.C."/>
            <person name="Barry J.D."/>
            <person name="Hertz-Fowler C."/>
            <person name="Berriman M."/>
        </authorList>
    </citation>
    <scope>NUCLEOTIDE SEQUENCE</scope>
    <source>
        <strain evidence="4">IL3000</strain>
    </source>
</reference>
<keyword evidence="3" id="KW-0315">Glutamine amidotransferase</keyword>
<sequence>MCGIGCVVRARGLQDKIRWQLCECGEVSLPALRDAVRRRGPDAWFVLEEHLNEEFSVTAMGAVLALRGGGQVVRQPSICNEQCPTHDLSPRVLSSCPSFLQWNGEVFGGGLRLSSSDSDTLAIRDRLRRLECECSLKLVGVRGAGNKHCEERLDDARSCFAKLCVKFFETEIEGPYAFVYYAGSLELLLFGRDPLGRRSLLTHVASSSSSPAEADNVAVEFAISSVAVEHFDSSATVDITPTRKKRFRHVTYEENGSDNDIDSVGECSLFSLGCWKELPNTGLFTFETKVSLSPKPYLTHYPWQLSHGMHPLLRAPYSDELHLPNTKVEEHPDKLMHLLCKREALSHPLIQQSTEFDLMAATGYLRALWKAVTVRVQPSCCGGDETTPVGVLFSGGIDCTVLAAIAHYVLPAVTPIELINVAFGDTPGLTPDRLATFSAVEQLLQLVDPSLNEEAGCSPVSSAQPQREWRLVLVDVSTESDDTHIRNLIFPKGDAIDISIGTALWHAAQGRGRMQRIRHGNHHAREERPCKHKLCRLSAGDADSSDDQGTPTTYDADDSLSKFSPLVDALVEELEAFGGGCPTAPVLLSTLGKDYMLKLRPVITRCGYKKLGRYVKDAEMAGVITFVKQNEAPSKAIRLARPEDLERVRRVQPADWLQISNETSPISTHVENYKCEARVLLLGMGADETLGGYTRHRRAFERRGIRGLAKELNHDFARLWERNLGRDDRVVSDSGREGRYPYLDEGVLAALAAIVLKAQKEKTCGEGATTIAEETSGMNSVGERDDAVLEQAIGSVCCFTAAAGVPGVGDKKILRRCAALLGLGDVVRLQKRAIQFGSRAAHPVSWQRVIPLTAALKHG</sequence>
<dbReference type="GO" id="GO:0006529">
    <property type="term" value="P:asparagine biosynthetic process"/>
    <property type="evidence" value="ECO:0007669"/>
    <property type="project" value="UniProtKB-KW"/>
</dbReference>
<proteinExistence type="predicted"/>
<dbReference type="CDD" id="cd01991">
    <property type="entry name" value="Asn_synthase_B_C"/>
    <property type="match status" value="1"/>
</dbReference>
<dbReference type="InterPro" id="IPR014729">
    <property type="entry name" value="Rossmann-like_a/b/a_fold"/>
</dbReference>
<dbReference type="EMBL" id="HE575316">
    <property type="protein sequence ID" value="CCC89837.1"/>
    <property type="molecule type" value="Genomic_DNA"/>
</dbReference>